<dbReference type="PROSITE" id="PS51257">
    <property type="entry name" value="PROKAR_LIPOPROTEIN"/>
    <property type="match status" value="1"/>
</dbReference>
<proteinExistence type="predicted"/>
<evidence type="ECO:0000313" key="3">
    <source>
        <dbReference type="Proteomes" id="UP001500582"/>
    </source>
</evidence>
<dbReference type="Pfam" id="PF14292">
    <property type="entry name" value="SusE"/>
    <property type="match status" value="1"/>
</dbReference>
<accession>A0ABP8FW82</accession>
<comment type="caution">
    <text evidence="2">The sequence shown here is derived from an EMBL/GenBank/DDBJ whole genome shotgun (WGS) entry which is preliminary data.</text>
</comment>
<dbReference type="RefSeq" id="WP_345209669.1">
    <property type="nucleotide sequence ID" value="NZ_BAABFT010000002.1"/>
</dbReference>
<gene>
    <name evidence="2" type="ORF">GCM10023149_07590</name>
</gene>
<keyword evidence="3" id="KW-1185">Reference proteome</keyword>
<organism evidence="2 3">
    <name type="scientific">Mucilaginibacter gynuensis</name>
    <dbReference type="NCBI Taxonomy" id="1302236"/>
    <lineage>
        <taxon>Bacteria</taxon>
        <taxon>Pseudomonadati</taxon>
        <taxon>Bacteroidota</taxon>
        <taxon>Sphingobacteriia</taxon>
        <taxon>Sphingobacteriales</taxon>
        <taxon>Sphingobacteriaceae</taxon>
        <taxon>Mucilaginibacter</taxon>
    </lineage>
</organism>
<name>A0ABP8FW82_9SPHI</name>
<dbReference type="EMBL" id="BAABFT010000002">
    <property type="protein sequence ID" value="GAA4312287.1"/>
    <property type="molecule type" value="Genomic_DNA"/>
</dbReference>
<evidence type="ECO:0000313" key="2">
    <source>
        <dbReference type="EMBL" id="GAA4312287.1"/>
    </source>
</evidence>
<dbReference type="InterPro" id="IPR025970">
    <property type="entry name" value="SusE"/>
</dbReference>
<reference evidence="3" key="1">
    <citation type="journal article" date="2019" name="Int. J. Syst. Evol. Microbiol.">
        <title>The Global Catalogue of Microorganisms (GCM) 10K type strain sequencing project: providing services to taxonomists for standard genome sequencing and annotation.</title>
        <authorList>
            <consortium name="The Broad Institute Genomics Platform"/>
            <consortium name="The Broad Institute Genome Sequencing Center for Infectious Disease"/>
            <person name="Wu L."/>
            <person name="Ma J."/>
        </authorList>
    </citation>
    <scope>NUCLEOTIDE SEQUENCE [LARGE SCALE GENOMIC DNA]</scope>
    <source>
        <strain evidence="3">JCM 17705</strain>
    </source>
</reference>
<dbReference type="CDD" id="cd12956">
    <property type="entry name" value="CBM_SusE-F_like"/>
    <property type="match status" value="1"/>
</dbReference>
<dbReference type="CDD" id="cd12967">
    <property type="entry name" value="CBM_SusE-F_like_u1"/>
    <property type="match status" value="1"/>
</dbReference>
<protein>
    <recommendedName>
        <fullName evidence="1">SusE outer membrane protein domain-containing protein</fullName>
    </recommendedName>
</protein>
<dbReference type="Gene3D" id="2.60.40.3620">
    <property type="match status" value="2"/>
</dbReference>
<sequence length="350" mass="37890">MKRSIYTIVLIALALFGCKKDNNIVAVKSDNPGSPAIKLPADASTISVTQTNMDDKVVIRWAQADYGVKTELSYTVQVDKAGNNFAAPVALGTTTSDSLSTTKANINSTVLNTLSLPANAESEIEIRVRTVFNKDSVISKPIKIKVMTYKDIIPERLKLNVPGAYQDWKPELAVAIYNTEGSKYEGYVYMATAGEFKFTSAPDWNHINYGFASDGKLTTDGLKGGIVVAAPGYYKFNVDVNALTYSYKLVDSFGIIGSATSGGWDNSTPMVYSAATGLWKVTANLVEGAVKFRANNNWDLNYGPASSAQFSGKLIQTNDAVNISSAGSYTITIDMRQNTPDSYTYTIVKN</sequence>
<feature type="domain" description="SusE outer membrane protein" evidence="1">
    <location>
        <begin position="29"/>
        <end position="129"/>
    </location>
</feature>
<evidence type="ECO:0000259" key="1">
    <source>
        <dbReference type="Pfam" id="PF14292"/>
    </source>
</evidence>
<dbReference type="Proteomes" id="UP001500582">
    <property type="component" value="Unassembled WGS sequence"/>
</dbReference>